<dbReference type="AlphaFoldDB" id="A0A381VD03"/>
<name>A0A381VD03_9ZZZZ</name>
<feature type="domain" description="DUF5679" evidence="1">
    <location>
        <begin position="12"/>
        <end position="46"/>
    </location>
</feature>
<organism evidence="2">
    <name type="scientific">marine metagenome</name>
    <dbReference type="NCBI Taxonomy" id="408172"/>
    <lineage>
        <taxon>unclassified sequences</taxon>
        <taxon>metagenomes</taxon>
        <taxon>ecological metagenomes</taxon>
    </lineage>
</organism>
<reference evidence="2" key="1">
    <citation type="submission" date="2018-05" db="EMBL/GenBank/DDBJ databases">
        <authorList>
            <person name="Lanie J.A."/>
            <person name="Ng W.-L."/>
            <person name="Kazmierczak K.M."/>
            <person name="Andrzejewski T.M."/>
            <person name="Davidsen T.M."/>
            <person name="Wayne K.J."/>
            <person name="Tettelin H."/>
            <person name="Glass J.I."/>
            <person name="Rusch D."/>
            <person name="Podicherti R."/>
            <person name="Tsui H.-C.T."/>
            <person name="Winkler M.E."/>
        </authorList>
    </citation>
    <scope>NUCLEOTIDE SEQUENCE</scope>
</reference>
<accession>A0A381VD03</accession>
<gene>
    <name evidence="2" type="ORF">METZ01_LOCUS91103</name>
</gene>
<evidence type="ECO:0000313" key="2">
    <source>
        <dbReference type="EMBL" id="SVA38249.1"/>
    </source>
</evidence>
<proteinExistence type="predicted"/>
<dbReference type="Pfam" id="PF18930">
    <property type="entry name" value="DUF5679"/>
    <property type="match status" value="1"/>
</dbReference>
<sequence length="54" mass="6003">MTKWTAYDVAAKKKVEIQNPKVVKMKNGRWAIKGKSPITGNTVFRIAGSDKPTL</sequence>
<dbReference type="InterPro" id="IPR044044">
    <property type="entry name" value="DUF5679"/>
</dbReference>
<evidence type="ECO:0000259" key="1">
    <source>
        <dbReference type="Pfam" id="PF18930"/>
    </source>
</evidence>
<dbReference type="EMBL" id="UINC01008503">
    <property type="protein sequence ID" value="SVA38249.1"/>
    <property type="molecule type" value="Genomic_DNA"/>
</dbReference>
<protein>
    <recommendedName>
        <fullName evidence="1">DUF5679 domain-containing protein</fullName>
    </recommendedName>
</protein>